<protein>
    <submittedName>
        <fullName evidence="1">Uncharacterized protein</fullName>
    </submittedName>
</protein>
<dbReference type="Proteomes" id="UP000009376">
    <property type="component" value="Unassembled WGS sequence"/>
</dbReference>
<dbReference type="EMBL" id="GG745553">
    <property type="protein sequence ID" value="EFD92802.1"/>
    <property type="molecule type" value="Genomic_DNA"/>
</dbReference>
<accession>D6GVG4</accession>
<evidence type="ECO:0000313" key="2">
    <source>
        <dbReference type="Proteomes" id="UP000009376"/>
    </source>
</evidence>
<proteinExistence type="predicted"/>
<name>D6GVG4_PARA5</name>
<sequence length="155" mass="18137">MISKNKLESRLLSEGIPEQEIDSLVEGFSQFHVYCDKILDDISYCVNRDGIKDKSNLYKKAVKVLLPYDYPDSRIYLSDELFLKKRDNLMNDLNVLINNTDLPRYVLHLDVSYKISQGKDFLAKILSKDKLSNKYIDTIINEDIKKKMANRYSPY</sequence>
<gene>
    <name evidence="1" type="ORF">BJBARM5_0477</name>
</gene>
<reference evidence="1 2" key="1">
    <citation type="journal article" date="2010" name="Proc. Natl. Acad. Sci. U.S.A.">
        <title>Enigmatic, ultrasmall, uncultivated Archaea.</title>
        <authorList>
            <person name="Baker B.J."/>
            <person name="Comolli L.R."/>
            <person name="Dick G.J."/>
            <person name="Hauser L.J."/>
            <person name="Hyatt D."/>
            <person name="Dill B.D."/>
            <person name="Land M.L."/>
            <person name="Verberkmoes N.C."/>
            <person name="Hettich R.L."/>
            <person name="Banfield J.F."/>
        </authorList>
    </citation>
    <scope>NUCLEOTIDE SEQUENCE [LARGE SCALE GENOMIC DNA]</scope>
</reference>
<dbReference type="AlphaFoldDB" id="D6GVG4"/>
<organism evidence="1 2">
    <name type="scientific">Candidatus Parvarchaeum acidophilus ARMAN-5</name>
    <dbReference type="NCBI Taxonomy" id="662762"/>
    <lineage>
        <taxon>Archaea</taxon>
        <taxon>Candidatus Parvarchaeota</taxon>
        <taxon>Candidatus Parvarchaeum</taxon>
    </lineage>
</organism>
<evidence type="ECO:0000313" key="1">
    <source>
        <dbReference type="EMBL" id="EFD92802.1"/>
    </source>
</evidence>